<evidence type="ECO:0000313" key="4">
    <source>
        <dbReference type="EMBL" id="OGK43665.1"/>
    </source>
</evidence>
<dbReference type="InterPro" id="IPR043519">
    <property type="entry name" value="NT_sf"/>
</dbReference>
<dbReference type="EMBL" id="MGAK01000033">
    <property type="protein sequence ID" value="OGK43665.1"/>
    <property type="molecule type" value="Genomic_DNA"/>
</dbReference>
<gene>
    <name evidence="4" type="ORF">A2957_02855</name>
</gene>
<evidence type="ECO:0000313" key="5">
    <source>
        <dbReference type="Proteomes" id="UP000179072"/>
    </source>
</evidence>
<evidence type="ECO:0000259" key="3">
    <source>
        <dbReference type="Pfam" id="PF13427"/>
    </source>
</evidence>
<proteinExistence type="predicted"/>
<evidence type="ECO:0000256" key="1">
    <source>
        <dbReference type="ARBA" id="ARBA00022679"/>
    </source>
</evidence>
<feature type="domain" description="Adenylyltransferase AadA C-terminal" evidence="3">
    <location>
        <begin position="177"/>
        <end position="238"/>
    </location>
</feature>
<sequence>MDSYTVYTPVNEILNILLERISLIIGNQFVGFYLFGSLALNDFVPDRSDIDIVVTTKTILAEDQLEELQQMHKELIENKVPYSDRMECIYIPIDSLRNYVKEKSYFPCLHNGGEFYRDGFGLLEKHVLRERGVILKGPDPKSFMKSVSLSELQKAARESLTNWWLPKLNNSTSLADDDYQTFAILTMCRALYTIEKGNIVSKSEAAIYAKTEAEEYSSLIEEALAWKIGGTFNKLQQTLDFMKFTFHRVGIGT</sequence>
<dbReference type="InterPro" id="IPR002934">
    <property type="entry name" value="Polymerase_NTP_transf_dom"/>
</dbReference>
<protein>
    <submittedName>
        <fullName evidence="4">Uncharacterized protein</fullName>
    </submittedName>
</protein>
<dbReference type="CDD" id="cd05403">
    <property type="entry name" value="NT_KNTase_like"/>
    <property type="match status" value="1"/>
</dbReference>
<organism evidence="4 5">
    <name type="scientific">Candidatus Roizmanbacteria bacterium RIFCSPLOWO2_01_FULL_38_11</name>
    <dbReference type="NCBI Taxonomy" id="1802060"/>
    <lineage>
        <taxon>Bacteria</taxon>
        <taxon>Candidatus Roizmaniibacteriota</taxon>
    </lineage>
</organism>
<name>A0A1F7IJX4_9BACT</name>
<reference evidence="4 5" key="1">
    <citation type="journal article" date="2016" name="Nat. Commun.">
        <title>Thousands of microbial genomes shed light on interconnected biogeochemical processes in an aquifer system.</title>
        <authorList>
            <person name="Anantharaman K."/>
            <person name="Brown C.T."/>
            <person name="Hug L.A."/>
            <person name="Sharon I."/>
            <person name="Castelle C.J."/>
            <person name="Probst A.J."/>
            <person name="Thomas B.C."/>
            <person name="Singh A."/>
            <person name="Wilkins M.J."/>
            <person name="Karaoz U."/>
            <person name="Brodie E.L."/>
            <person name="Williams K.H."/>
            <person name="Hubbard S.S."/>
            <person name="Banfield J.F."/>
        </authorList>
    </citation>
    <scope>NUCLEOTIDE SEQUENCE [LARGE SCALE GENOMIC DNA]</scope>
</reference>
<dbReference type="Gene3D" id="3.30.460.10">
    <property type="entry name" value="Beta Polymerase, domain 2"/>
    <property type="match status" value="1"/>
</dbReference>
<keyword evidence="1" id="KW-0808">Transferase</keyword>
<comment type="caution">
    <text evidence="4">The sequence shown here is derived from an EMBL/GenBank/DDBJ whole genome shotgun (WGS) entry which is preliminary data.</text>
</comment>
<dbReference type="STRING" id="1802060.A2957_02855"/>
<accession>A0A1F7IJX4</accession>
<dbReference type="Pfam" id="PF13427">
    <property type="entry name" value="AadA_C"/>
    <property type="match status" value="1"/>
</dbReference>
<feature type="domain" description="Polymerase nucleotidyl transferase" evidence="2">
    <location>
        <begin position="30"/>
        <end position="102"/>
    </location>
</feature>
<dbReference type="Proteomes" id="UP000179072">
    <property type="component" value="Unassembled WGS sequence"/>
</dbReference>
<dbReference type="Pfam" id="PF01909">
    <property type="entry name" value="NTP_transf_2"/>
    <property type="match status" value="1"/>
</dbReference>
<dbReference type="AlphaFoldDB" id="A0A1F7IJX4"/>
<dbReference type="GO" id="GO:0016779">
    <property type="term" value="F:nucleotidyltransferase activity"/>
    <property type="evidence" value="ECO:0007669"/>
    <property type="project" value="InterPro"/>
</dbReference>
<evidence type="ECO:0000259" key="2">
    <source>
        <dbReference type="Pfam" id="PF01909"/>
    </source>
</evidence>
<dbReference type="SUPFAM" id="SSF81301">
    <property type="entry name" value="Nucleotidyltransferase"/>
    <property type="match status" value="1"/>
</dbReference>
<dbReference type="InterPro" id="IPR025184">
    <property type="entry name" value="AadA_C"/>
</dbReference>